<dbReference type="Proteomes" id="UP000501802">
    <property type="component" value="Chromosome"/>
</dbReference>
<accession>A0A6G9AGX2</accession>
<dbReference type="GO" id="GO:0005829">
    <property type="term" value="C:cytosol"/>
    <property type="evidence" value="ECO:0007669"/>
    <property type="project" value="TreeGrafter"/>
</dbReference>
<evidence type="ECO:0000259" key="6">
    <source>
        <dbReference type="PROSITE" id="PS50110"/>
    </source>
</evidence>
<dbReference type="Gene3D" id="3.40.50.2300">
    <property type="match status" value="1"/>
</dbReference>
<dbReference type="Gene3D" id="1.10.10.10">
    <property type="entry name" value="Winged helix-like DNA-binding domain superfamily/Winged helix DNA-binding domain"/>
    <property type="match status" value="1"/>
</dbReference>
<feature type="domain" description="Response regulatory" evidence="6">
    <location>
        <begin position="3"/>
        <end position="117"/>
    </location>
</feature>
<dbReference type="InterPro" id="IPR039420">
    <property type="entry name" value="WalR-like"/>
</dbReference>
<dbReference type="GO" id="GO:0032993">
    <property type="term" value="C:protein-DNA complex"/>
    <property type="evidence" value="ECO:0007669"/>
    <property type="project" value="TreeGrafter"/>
</dbReference>
<dbReference type="FunFam" id="3.40.50.2300:FF:000073">
    <property type="entry name" value="DNA-binding response regulator RprY"/>
    <property type="match status" value="1"/>
</dbReference>
<evidence type="ECO:0000313" key="9">
    <source>
        <dbReference type="Proteomes" id="UP000501802"/>
    </source>
</evidence>
<dbReference type="InterPro" id="IPR036388">
    <property type="entry name" value="WH-like_DNA-bd_sf"/>
</dbReference>
<dbReference type="PROSITE" id="PS51755">
    <property type="entry name" value="OMPR_PHOB"/>
    <property type="match status" value="1"/>
</dbReference>
<dbReference type="InterPro" id="IPR011006">
    <property type="entry name" value="CheY-like_superfamily"/>
</dbReference>
<dbReference type="InterPro" id="IPR001867">
    <property type="entry name" value="OmpR/PhoB-type_DNA-bd"/>
</dbReference>
<dbReference type="Pfam" id="PF00486">
    <property type="entry name" value="Trans_reg_C"/>
    <property type="match status" value="1"/>
</dbReference>
<keyword evidence="1 4" id="KW-0597">Phosphoprotein</keyword>
<keyword evidence="2" id="KW-0902">Two-component regulatory system</keyword>
<evidence type="ECO:0000256" key="3">
    <source>
        <dbReference type="ARBA" id="ARBA00023125"/>
    </source>
</evidence>
<dbReference type="SUPFAM" id="SSF46894">
    <property type="entry name" value="C-terminal effector domain of the bipartite response regulators"/>
    <property type="match status" value="1"/>
</dbReference>
<evidence type="ECO:0000256" key="2">
    <source>
        <dbReference type="ARBA" id="ARBA00023012"/>
    </source>
</evidence>
<evidence type="ECO:0000256" key="5">
    <source>
        <dbReference type="PROSITE-ProRule" id="PRU01091"/>
    </source>
</evidence>
<reference evidence="8 9" key="1">
    <citation type="submission" date="2020-03" db="EMBL/GenBank/DDBJ databases">
        <authorList>
            <person name="Kim M.K."/>
        </authorList>
    </citation>
    <scope>NUCLEOTIDE SEQUENCE [LARGE SCALE GENOMIC DNA]</scope>
    <source>
        <strain evidence="8 9">BT328</strain>
    </source>
</reference>
<dbReference type="Gene3D" id="6.10.250.690">
    <property type="match status" value="1"/>
</dbReference>
<dbReference type="AlphaFoldDB" id="A0A6G9AGX2"/>
<name>A0A6G9AGX2_9BACT</name>
<dbReference type="SMART" id="SM00862">
    <property type="entry name" value="Trans_reg_C"/>
    <property type="match status" value="1"/>
</dbReference>
<dbReference type="SMART" id="SM00448">
    <property type="entry name" value="REC"/>
    <property type="match status" value="1"/>
</dbReference>
<evidence type="ECO:0000313" key="8">
    <source>
        <dbReference type="EMBL" id="QIP11688.1"/>
    </source>
</evidence>
<dbReference type="SUPFAM" id="SSF52172">
    <property type="entry name" value="CheY-like"/>
    <property type="match status" value="1"/>
</dbReference>
<dbReference type="Pfam" id="PF00072">
    <property type="entry name" value="Response_reg"/>
    <property type="match status" value="1"/>
</dbReference>
<feature type="DNA-binding region" description="OmpR/PhoB-type" evidence="5">
    <location>
        <begin position="129"/>
        <end position="232"/>
    </location>
</feature>
<proteinExistence type="predicted"/>
<feature type="domain" description="OmpR/PhoB-type" evidence="7">
    <location>
        <begin position="129"/>
        <end position="232"/>
    </location>
</feature>
<dbReference type="RefSeq" id="WP_167205112.1">
    <property type="nucleotide sequence ID" value="NZ_CP050063.1"/>
</dbReference>
<dbReference type="PROSITE" id="PS50110">
    <property type="entry name" value="RESPONSE_REGULATORY"/>
    <property type="match status" value="1"/>
</dbReference>
<dbReference type="GO" id="GO:0000976">
    <property type="term" value="F:transcription cis-regulatory region binding"/>
    <property type="evidence" value="ECO:0007669"/>
    <property type="project" value="TreeGrafter"/>
</dbReference>
<dbReference type="GO" id="GO:0006355">
    <property type="term" value="P:regulation of DNA-templated transcription"/>
    <property type="evidence" value="ECO:0007669"/>
    <property type="project" value="InterPro"/>
</dbReference>
<dbReference type="CDD" id="cd00383">
    <property type="entry name" value="trans_reg_C"/>
    <property type="match status" value="1"/>
</dbReference>
<keyword evidence="9" id="KW-1185">Reference proteome</keyword>
<feature type="modified residue" description="4-aspartylphosphate" evidence="4">
    <location>
        <position position="52"/>
    </location>
</feature>
<protein>
    <submittedName>
        <fullName evidence="8">Response regulator transcription factor</fullName>
    </submittedName>
</protein>
<dbReference type="KEGG" id="spib:G8759_03090"/>
<sequence length="232" mass="26528">MPTILLVEDDPNLGQLVQEYLIMKGYPTDRVTDGNQGLQKFMAGAYDLCIFDVMMPKKDGFTLAKEVRMAQREVPIIFLTAKSMQEDTIQGFKVGADDYVTKPFSMEELLLRIQAILRRYQRLTDATEPTTYKIGSFSFDYPHQLLSRSAESENELQPQKLTSKESELLKLLAQNLNQPVSRSFALKMVWGDDSYFNARSMDVYVTKLRKYLKDDTSVQLVNVHGEGFKLIA</sequence>
<keyword evidence="3 5" id="KW-0238">DNA-binding</keyword>
<evidence type="ECO:0000256" key="4">
    <source>
        <dbReference type="PROSITE-ProRule" id="PRU00169"/>
    </source>
</evidence>
<dbReference type="InterPro" id="IPR001789">
    <property type="entry name" value="Sig_transdc_resp-reg_receiver"/>
</dbReference>
<dbReference type="GO" id="GO:0000156">
    <property type="term" value="F:phosphorelay response regulator activity"/>
    <property type="evidence" value="ECO:0007669"/>
    <property type="project" value="TreeGrafter"/>
</dbReference>
<dbReference type="PANTHER" id="PTHR48111:SF40">
    <property type="entry name" value="PHOSPHATE REGULON TRANSCRIPTIONAL REGULATORY PROTEIN PHOB"/>
    <property type="match status" value="1"/>
</dbReference>
<organism evidence="8 9">
    <name type="scientific">Spirosoma aureum</name>
    <dbReference type="NCBI Taxonomy" id="2692134"/>
    <lineage>
        <taxon>Bacteria</taxon>
        <taxon>Pseudomonadati</taxon>
        <taxon>Bacteroidota</taxon>
        <taxon>Cytophagia</taxon>
        <taxon>Cytophagales</taxon>
        <taxon>Cytophagaceae</taxon>
        <taxon>Spirosoma</taxon>
    </lineage>
</organism>
<dbReference type="PANTHER" id="PTHR48111">
    <property type="entry name" value="REGULATOR OF RPOS"/>
    <property type="match status" value="1"/>
</dbReference>
<evidence type="ECO:0000259" key="7">
    <source>
        <dbReference type="PROSITE" id="PS51755"/>
    </source>
</evidence>
<dbReference type="EMBL" id="CP050063">
    <property type="protein sequence ID" value="QIP11688.1"/>
    <property type="molecule type" value="Genomic_DNA"/>
</dbReference>
<dbReference type="InterPro" id="IPR016032">
    <property type="entry name" value="Sig_transdc_resp-reg_C-effctor"/>
</dbReference>
<evidence type="ECO:0000256" key="1">
    <source>
        <dbReference type="ARBA" id="ARBA00022553"/>
    </source>
</evidence>
<gene>
    <name evidence="8" type="ORF">G8759_03090</name>
</gene>